<dbReference type="AlphaFoldDB" id="A0A5C5YDQ6"/>
<evidence type="ECO:0000313" key="2">
    <source>
        <dbReference type="EMBL" id="TWT73877.1"/>
    </source>
</evidence>
<feature type="compositionally biased region" description="Basic residues" evidence="1">
    <location>
        <begin position="1"/>
        <end position="13"/>
    </location>
</feature>
<evidence type="ECO:0000313" key="3">
    <source>
        <dbReference type="Proteomes" id="UP000318053"/>
    </source>
</evidence>
<reference evidence="2 3" key="1">
    <citation type="submission" date="2019-02" db="EMBL/GenBank/DDBJ databases">
        <title>Deep-cultivation of Planctomycetes and their phenomic and genomic characterization uncovers novel biology.</title>
        <authorList>
            <person name="Wiegand S."/>
            <person name="Jogler M."/>
            <person name="Boedeker C."/>
            <person name="Pinto D."/>
            <person name="Vollmers J."/>
            <person name="Rivas-Marin E."/>
            <person name="Kohn T."/>
            <person name="Peeters S.H."/>
            <person name="Heuer A."/>
            <person name="Rast P."/>
            <person name="Oberbeckmann S."/>
            <person name="Bunk B."/>
            <person name="Jeske O."/>
            <person name="Meyerdierks A."/>
            <person name="Storesund J.E."/>
            <person name="Kallscheuer N."/>
            <person name="Luecker S."/>
            <person name="Lage O.M."/>
            <person name="Pohl T."/>
            <person name="Merkel B.J."/>
            <person name="Hornburger P."/>
            <person name="Mueller R.-W."/>
            <person name="Bruemmer F."/>
            <person name="Labrenz M."/>
            <person name="Spormann A.M."/>
            <person name="Op Den Camp H."/>
            <person name="Overmann J."/>
            <person name="Amann R."/>
            <person name="Jetten M.S.M."/>
            <person name="Mascher T."/>
            <person name="Medema M.H."/>
            <person name="Devos D.P."/>
            <person name="Kaster A.-K."/>
            <person name="Ovreas L."/>
            <person name="Rohde M."/>
            <person name="Galperin M.Y."/>
            <person name="Jogler C."/>
        </authorList>
    </citation>
    <scope>NUCLEOTIDE SEQUENCE [LARGE SCALE GENOMIC DNA]</scope>
    <source>
        <strain evidence="2 3">CA85</strain>
    </source>
</reference>
<protein>
    <submittedName>
        <fullName evidence="2">Uncharacterized protein</fullName>
    </submittedName>
</protein>
<name>A0A5C5YDQ6_9BACT</name>
<dbReference type="Proteomes" id="UP000318053">
    <property type="component" value="Unassembled WGS sequence"/>
</dbReference>
<gene>
    <name evidence="2" type="ORF">CA85_07590</name>
</gene>
<evidence type="ECO:0000256" key="1">
    <source>
        <dbReference type="SAM" id="MobiDB-lite"/>
    </source>
</evidence>
<dbReference type="EMBL" id="SJPK01000002">
    <property type="protein sequence ID" value="TWT73877.1"/>
    <property type="molecule type" value="Genomic_DNA"/>
</dbReference>
<feature type="region of interest" description="Disordered" evidence="1">
    <location>
        <begin position="1"/>
        <end position="67"/>
    </location>
</feature>
<proteinExistence type="predicted"/>
<sequence length="182" mass="20557">MARSGRRAMRRRVGKEAQSNKRWTAQRRPTSLREKAGPAMRIRSKGRRSVMGSSVRSFEEGDPSREPRPRFIRAQAVQVLLTPGARPVWFRDDSYPTIRTANNVHGDSGYSSSVNDTVQRGGSVGCLFVKSCKPGSVAMRPTRARSCGLRVPCTYLRFLSTRQYTKCNSRERQHEVRATVAR</sequence>
<feature type="compositionally biased region" description="Polar residues" evidence="1">
    <location>
        <begin position="20"/>
        <end position="29"/>
    </location>
</feature>
<feature type="compositionally biased region" description="Basic and acidic residues" evidence="1">
    <location>
        <begin position="57"/>
        <end position="67"/>
    </location>
</feature>
<keyword evidence="3" id="KW-1185">Reference proteome</keyword>
<accession>A0A5C5YDQ6</accession>
<comment type="caution">
    <text evidence="2">The sequence shown here is derived from an EMBL/GenBank/DDBJ whole genome shotgun (WGS) entry which is preliminary data.</text>
</comment>
<organism evidence="2 3">
    <name type="scientific">Allorhodopirellula solitaria</name>
    <dbReference type="NCBI Taxonomy" id="2527987"/>
    <lineage>
        <taxon>Bacteria</taxon>
        <taxon>Pseudomonadati</taxon>
        <taxon>Planctomycetota</taxon>
        <taxon>Planctomycetia</taxon>
        <taxon>Pirellulales</taxon>
        <taxon>Pirellulaceae</taxon>
        <taxon>Allorhodopirellula</taxon>
    </lineage>
</organism>